<reference evidence="3" key="1">
    <citation type="journal article" date="2011" name="Nature">
        <title>Genome sequence and analysis of the tuber crop potato.</title>
        <authorList>
            <consortium name="The Potato Genome Sequencing Consortium"/>
        </authorList>
    </citation>
    <scope>NUCLEOTIDE SEQUENCE [LARGE SCALE GENOMIC DNA]</scope>
    <source>
        <strain evidence="3">cv. DM1-3 516 R44</strain>
    </source>
</reference>
<protein>
    <submittedName>
        <fullName evidence="2">Polyprotein protein</fullName>
    </submittedName>
</protein>
<reference evidence="2" key="2">
    <citation type="submission" date="2015-06" db="UniProtKB">
        <authorList>
            <consortium name="EnsemblPlants"/>
        </authorList>
    </citation>
    <scope>IDENTIFICATION</scope>
    <source>
        <strain evidence="2">DM1-3 516 R44</strain>
    </source>
</reference>
<evidence type="ECO:0000313" key="2">
    <source>
        <dbReference type="EnsemblPlants" id="PGSC0003DMT400088805"/>
    </source>
</evidence>
<organism evidence="2 3">
    <name type="scientific">Solanum tuberosum</name>
    <name type="common">Potato</name>
    <dbReference type="NCBI Taxonomy" id="4113"/>
    <lineage>
        <taxon>Eukaryota</taxon>
        <taxon>Viridiplantae</taxon>
        <taxon>Streptophyta</taxon>
        <taxon>Embryophyta</taxon>
        <taxon>Tracheophyta</taxon>
        <taxon>Spermatophyta</taxon>
        <taxon>Magnoliopsida</taxon>
        <taxon>eudicotyledons</taxon>
        <taxon>Gunneridae</taxon>
        <taxon>Pentapetalae</taxon>
        <taxon>asterids</taxon>
        <taxon>lamiids</taxon>
        <taxon>Solanales</taxon>
        <taxon>Solanaceae</taxon>
        <taxon>Solanoideae</taxon>
        <taxon>Solaneae</taxon>
        <taxon>Solanum</taxon>
    </lineage>
</organism>
<dbReference type="PANTHER" id="PTHR33180">
    <property type="entry name" value="PHOTOSYSTEM II CP43 REACTION CENTER PROTEIN"/>
    <property type="match status" value="1"/>
</dbReference>
<dbReference type="Proteomes" id="UP000011115">
    <property type="component" value="Unassembled WGS sequence"/>
</dbReference>
<dbReference type="HOGENOM" id="CLU_029307_2_0_1"/>
<keyword evidence="3" id="KW-1185">Reference proteome</keyword>
<name>M1DGR6_SOLTU</name>
<feature type="region of interest" description="Disordered" evidence="1">
    <location>
        <begin position="1"/>
        <end position="23"/>
    </location>
</feature>
<dbReference type="AlphaFoldDB" id="M1DGR6"/>
<dbReference type="InParanoid" id="M1DGR6"/>
<dbReference type="PaxDb" id="4113-PGSC0003DMT400088805"/>
<evidence type="ECO:0000313" key="3">
    <source>
        <dbReference type="Proteomes" id="UP000011115"/>
    </source>
</evidence>
<dbReference type="EnsemblPlants" id="PGSC0003DMT400088805">
    <property type="protein sequence ID" value="PGSC0003DMT400088805"/>
    <property type="gene ID" value="PGSC0003DMG400038376"/>
</dbReference>
<sequence>MQMQSSKIAKLSTTGEKGKGKHKTFELSNASTDCNCFYRNEPNQSEINGVGSEEEDLLIAQRAEQRIKKLNDSFRATIPQPTSTTPLVPEQAMVLAPPIQVPQPKSTNRVKAEGLRKFLEEKCYSVATPSPRTPTVVVVPRFPLARASLLRMIALTYIVTPLSTTIDALVARITVCEHNQGSTEEVKIVKASIAELRKDVNHLKSTDVSMVFGTVEIPDMPKMP</sequence>
<dbReference type="Gramene" id="PGSC0003DMT400088805">
    <property type="protein sequence ID" value="PGSC0003DMT400088805"/>
    <property type="gene ID" value="PGSC0003DMG400038376"/>
</dbReference>
<evidence type="ECO:0000256" key="1">
    <source>
        <dbReference type="SAM" id="MobiDB-lite"/>
    </source>
</evidence>
<accession>M1DGR6</accession>
<proteinExistence type="predicted"/>
<dbReference type="PANTHER" id="PTHR33180:SF31">
    <property type="entry name" value="POLYPROTEIN PROTEIN"/>
    <property type="match status" value="1"/>
</dbReference>